<name>A0ACC1ARW9_9ROSI</name>
<comment type="caution">
    <text evidence="1">The sequence shown here is derived from an EMBL/GenBank/DDBJ whole genome shotgun (WGS) entry which is preliminary data.</text>
</comment>
<keyword evidence="2" id="KW-1185">Reference proteome</keyword>
<reference evidence="2" key="1">
    <citation type="journal article" date="2023" name="G3 (Bethesda)">
        <title>Genome assembly and association tests identify interacting loci associated with vigor, precocity, and sex in interspecific pistachio rootstocks.</title>
        <authorList>
            <person name="Palmer W."/>
            <person name="Jacygrad E."/>
            <person name="Sagayaradj S."/>
            <person name="Cavanaugh K."/>
            <person name="Han R."/>
            <person name="Bertier L."/>
            <person name="Beede B."/>
            <person name="Kafkas S."/>
            <person name="Golino D."/>
            <person name="Preece J."/>
            <person name="Michelmore R."/>
        </authorList>
    </citation>
    <scope>NUCLEOTIDE SEQUENCE [LARGE SCALE GENOMIC DNA]</scope>
</reference>
<accession>A0ACC1ARW9</accession>
<dbReference type="Proteomes" id="UP001164250">
    <property type="component" value="Chromosome 9"/>
</dbReference>
<proteinExistence type="predicted"/>
<dbReference type="EMBL" id="CM047905">
    <property type="protein sequence ID" value="KAJ0089339.1"/>
    <property type="molecule type" value="Genomic_DNA"/>
</dbReference>
<evidence type="ECO:0000313" key="2">
    <source>
        <dbReference type="Proteomes" id="UP001164250"/>
    </source>
</evidence>
<gene>
    <name evidence="1" type="ORF">Patl1_32248</name>
</gene>
<evidence type="ECO:0000313" key="1">
    <source>
        <dbReference type="EMBL" id="KAJ0089339.1"/>
    </source>
</evidence>
<organism evidence="1 2">
    <name type="scientific">Pistacia atlantica</name>
    <dbReference type="NCBI Taxonomy" id="434234"/>
    <lineage>
        <taxon>Eukaryota</taxon>
        <taxon>Viridiplantae</taxon>
        <taxon>Streptophyta</taxon>
        <taxon>Embryophyta</taxon>
        <taxon>Tracheophyta</taxon>
        <taxon>Spermatophyta</taxon>
        <taxon>Magnoliopsida</taxon>
        <taxon>eudicotyledons</taxon>
        <taxon>Gunneridae</taxon>
        <taxon>Pentapetalae</taxon>
        <taxon>rosids</taxon>
        <taxon>malvids</taxon>
        <taxon>Sapindales</taxon>
        <taxon>Anacardiaceae</taxon>
        <taxon>Pistacia</taxon>
    </lineage>
</organism>
<sequence length="200" mass="21402">MGDFNSENGPGTLEIFSLSEPWSGSIWARTKCGMNASNLFSCETGDCSSGEIVCQGLQPKYPVTLLNLGVSQSVVSYEVSLNHGFNIPIRIQPIGGSLVDGSGPCPVVDCIQDLGNVCPAELVAKNQNGAYVGCYSACDSLKDPKFCCTGSFTGQACQPNDYSQRFKQLCNLAHTYPTDNDPPTYRCSGAAKYEITFCAF</sequence>
<protein>
    <submittedName>
        <fullName evidence="1">Uncharacterized protein</fullName>
    </submittedName>
</protein>